<feature type="region of interest" description="Disordered" evidence="1">
    <location>
        <begin position="147"/>
        <end position="187"/>
    </location>
</feature>
<keyword evidence="3" id="KW-1185">Reference proteome</keyword>
<dbReference type="EMBL" id="JBHDIY010000002">
    <property type="protein sequence ID" value="MFL4469067.1"/>
    <property type="molecule type" value="Genomic_DNA"/>
</dbReference>
<gene>
    <name evidence="2" type="ORF">ACERZ8_04000</name>
</gene>
<name>A0ABW8UQ45_9RHOB</name>
<reference evidence="2 3" key="1">
    <citation type="submission" date="2024-08" db="EMBL/GenBank/DDBJ databases">
        <title>Tateyamaria sp. nov., isolated from marine algae.</title>
        <authorList>
            <person name="Choi B.J."/>
            <person name="Kim J.M."/>
            <person name="Lee J.K."/>
            <person name="Choi D.G."/>
            <person name="Bayburt H."/>
            <person name="Baek J.H."/>
            <person name="Han D.M."/>
            <person name="Jeon C.O."/>
        </authorList>
    </citation>
    <scope>NUCLEOTIDE SEQUENCE [LARGE SCALE GENOMIC DNA]</scope>
    <source>
        <strain evidence="2 3">KMU-156</strain>
    </source>
</reference>
<protein>
    <submittedName>
        <fullName evidence="2">Uncharacterized protein</fullName>
    </submittedName>
</protein>
<comment type="caution">
    <text evidence="2">The sequence shown here is derived from an EMBL/GenBank/DDBJ whole genome shotgun (WGS) entry which is preliminary data.</text>
</comment>
<proteinExistence type="predicted"/>
<evidence type="ECO:0000256" key="1">
    <source>
        <dbReference type="SAM" id="MobiDB-lite"/>
    </source>
</evidence>
<evidence type="ECO:0000313" key="2">
    <source>
        <dbReference type="EMBL" id="MFL4469067.1"/>
    </source>
</evidence>
<dbReference type="Proteomes" id="UP001627408">
    <property type="component" value="Unassembled WGS sequence"/>
</dbReference>
<evidence type="ECO:0000313" key="3">
    <source>
        <dbReference type="Proteomes" id="UP001627408"/>
    </source>
</evidence>
<accession>A0ABW8UQ45</accession>
<dbReference type="RefSeq" id="WP_407590831.1">
    <property type="nucleotide sequence ID" value="NZ_JBHDIY010000002.1"/>
</dbReference>
<sequence length="187" mass="20507">MSEYTDLMEFSVTAQGEWVVLIGTQEARTIADVMALAPNASPMNWADILNELAHGGDFEVIEDPAAFRAQYEATLSDEDPEKGWSQDAMRLRDFGIPDFDEITVPKINGGTLVYFVRDVYTGLPYRAEIQLGDVGAEPTYAPLDLKPTPEPAAYVPPVMEVPGEEDDDARLIGEPASVPDEPTGDER</sequence>
<organism evidence="2 3">
    <name type="scientific">Tateyamaria armeniaca</name>
    <dbReference type="NCBI Taxonomy" id="2518930"/>
    <lineage>
        <taxon>Bacteria</taxon>
        <taxon>Pseudomonadati</taxon>
        <taxon>Pseudomonadota</taxon>
        <taxon>Alphaproteobacteria</taxon>
        <taxon>Rhodobacterales</taxon>
        <taxon>Roseobacteraceae</taxon>
        <taxon>Tateyamaria</taxon>
    </lineage>
</organism>